<dbReference type="InterPro" id="IPR005648">
    <property type="entry name" value="FlgD"/>
</dbReference>
<dbReference type="GO" id="GO:0044781">
    <property type="term" value="P:bacterial-type flagellum organization"/>
    <property type="evidence" value="ECO:0007669"/>
    <property type="project" value="UniProtKB-UniRule"/>
</dbReference>
<accession>A0A5C0B222</accession>
<evidence type="ECO:0000256" key="2">
    <source>
        <dbReference type="ARBA" id="ARBA00016013"/>
    </source>
</evidence>
<feature type="domain" description="FlgD/Vpr Ig-like" evidence="6">
    <location>
        <begin position="107"/>
        <end position="176"/>
    </location>
</feature>
<reference evidence="8 9" key="1">
    <citation type="submission" date="2019-08" db="EMBL/GenBank/DDBJ databases">
        <title>Amphibian skin-associated Pigmentiphaga: genome sequence and occurrence across geography and hosts.</title>
        <authorList>
            <person name="Bletz M.C."/>
            <person name="Bunk B."/>
            <person name="Sproeer C."/>
            <person name="Biwer P."/>
            <person name="Reiter S."/>
            <person name="Rabemananjara F.C.E."/>
            <person name="Schulz S."/>
            <person name="Overmann J."/>
            <person name="Vences M."/>
        </authorList>
    </citation>
    <scope>NUCLEOTIDE SEQUENCE [LARGE SCALE GENOMIC DNA]</scope>
    <source>
        <strain evidence="8 9">Mada1488</strain>
    </source>
</reference>
<evidence type="ECO:0000313" key="8">
    <source>
        <dbReference type="EMBL" id="QEI07220.1"/>
    </source>
</evidence>
<keyword evidence="8" id="KW-0969">Cilium</keyword>
<evidence type="ECO:0000259" key="6">
    <source>
        <dbReference type="Pfam" id="PF13860"/>
    </source>
</evidence>
<organism evidence="8 9">
    <name type="scientific">Pigmentiphaga aceris</name>
    <dbReference type="NCBI Taxonomy" id="1940612"/>
    <lineage>
        <taxon>Bacteria</taxon>
        <taxon>Pseudomonadati</taxon>
        <taxon>Pseudomonadota</taxon>
        <taxon>Betaproteobacteria</taxon>
        <taxon>Burkholderiales</taxon>
        <taxon>Alcaligenaceae</taxon>
        <taxon>Pigmentiphaga</taxon>
    </lineage>
</organism>
<dbReference type="Pfam" id="PF03963">
    <property type="entry name" value="FlgD"/>
    <property type="match status" value="1"/>
</dbReference>
<evidence type="ECO:0000256" key="1">
    <source>
        <dbReference type="ARBA" id="ARBA00010577"/>
    </source>
</evidence>
<evidence type="ECO:0000259" key="7">
    <source>
        <dbReference type="Pfam" id="PF13861"/>
    </source>
</evidence>
<name>A0A5C0B222_9BURK</name>
<evidence type="ECO:0000313" key="9">
    <source>
        <dbReference type="Proteomes" id="UP000325161"/>
    </source>
</evidence>
<sequence length="220" mass="22770">MSLTVNSGASTAPIATTTTKDTTANDLSEQFLKMLVAQMQNQDPMNPMDNAQLTSQLAQISTVNGISSLNDTVAGLGSNLAGMQSMQAAALVGRDVEVPGKTLVLEEDSTVRGGFDVPYAVENAKLTIANADGAVVYTSDMGKTKAGTTHFDWDGKDSDGNQLPPGTYTFDVQLTASGVTGAATTLSTVTVQSIQPGAAGTRVIDKGGNQYNMSAVRQIS</sequence>
<dbReference type="KEGG" id="pacr:FXN63_16250"/>
<dbReference type="AlphaFoldDB" id="A0A5C0B222"/>
<evidence type="ECO:0000256" key="5">
    <source>
        <dbReference type="RuleBase" id="RU362076"/>
    </source>
</evidence>
<dbReference type="InterPro" id="IPR025965">
    <property type="entry name" value="FlgD/Vpr_Ig-like"/>
</dbReference>
<dbReference type="Gene3D" id="2.60.40.4070">
    <property type="match status" value="1"/>
</dbReference>
<dbReference type="Pfam" id="PF13861">
    <property type="entry name" value="FLgD_tudor"/>
    <property type="match status" value="1"/>
</dbReference>
<dbReference type="Gene3D" id="2.30.30.910">
    <property type="match status" value="1"/>
</dbReference>
<dbReference type="OrthoDB" id="9785233at2"/>
<evidence type="ECO:0000256" key="3">
    <source>
        <dbReference type="ARBA" id="ARBA00022795"/>
    </source>
</evidence>
<protein>
    <recommendedName>
        <fullName evidence="2 5">Basal-body rod modification protein FlgD</fullName>
    </recommendedName>
</protein>
<dbReference type="Pfam" id="PF13860">
    <property type="entry name" value="FlgD_ig"/>
    <property type="match status" value="1"/>
</dbReference>
<evidence type="ECO:0000256" key="4">
    <source>
        <dbReference type="ARBA" id="ARBA00024746"/>
    </source>
</evidence>
<keyword evidence="9" id="KW-1185">Reference proteome</keyword>
<dbReference type="EMBL" id="CP043046">
    <property type="protein sequence ID" value="QEI07220.1"/>
    <property type="molecule type" value="Genomic_DNA"/>
</dbReference>
<keyword evidence="8" id="KW-0282">Flagellum</keyword>
<keyword evidence="8" id="KW-0966">Cell projection</keyword>
<dbReference type="InterPro" id="IPR025963">
    <property type="entry name" value="FLgD_Tudor"/>
</dbReference>
<feature type="domain" description="FlgD Tudor-like" evidence="7">
    <location>
        <begin position="83"/>
        <end position="217"/>
    </location>
</feature>
<gene>
    <name evidence="8" type="ORF">FXN63_16250</name>
</gene>
<dbReference type="Proteomes" id="UP000325161">
    <property type="component" value="Chromosome"/>
</dbReference>
<comment type="similarity">
    <text evidence="1 5">Belongs to the FlgD family.</text>
</comment>
<proteinExistence type="inferred from homology"/>
<comment type="function">
    <text evidence="4 5">Required for flagellar hook formation. May act as a scaffolding protein.</text>
</comment>
<keyword evidence="3 5" id="KW-1005">Bacterial flagellum biogenesis</keyword>
<dbReference type="RefSeq" id="WP_148816267.1">
    <property type="nucleotide sequence ID" value="NZ_CP043046.1"/>
</dbReference>